<protein>
    <recommendedName>
        <fullName evidence="2">Methyltransferase type 11 domain-containing protein</fullName>
    </recommendedName>
</protein>
<keyword evidence="1" id="KW-0472">Membrane</keyword>
<keyword evidence="1" id="KW-0812">Transmembrane</keyword>
<dbReference type="AlphaFoldDB" id="A0A6C0IJB2"/>
<evidence type="ECO:0000313" key="3">
    <source>
        <dbReference type="EMBL" id="QHT93321.1"/>
    </source>
</evidence>
<reference evidence="3" key="1">
    <citation type="journal article" date="2020" name="Nature">
        <title>Giant virus diversity and host interactions through global metagenomics.</title>
        <authorList>
            <person name="Schulz F."/>
            <person name="Roux S."/>
            <person name="Paez-Espino D."/>
            <person name="Jungbluth S."/>
            <person name="Walsh D.A."/>
            <person name="Denef V.J."/>
            <person name="McMahon K.D."/>
            <person name="Konstantinidis K.T."/>
            <person name="Eloe-Fadrosh E.A."/>
            <person name="Kyrpides N.C."/>
            <person name="Woyke T."/>
        </authorList>
    </citation>
    <scope>NUCLEOTIDE SEQUENCE</scope>
    <source>
        <strain evidence="3">GVMAG-M-3300024252-29</strain>
    </source>
</reference>
<dbReference type="InterPro" id="IPR029063">
    <property type="entry name" value="SAM-dependent_MTases_sf"/>
</dbReference>
<proteinExistence type="predicted"/>
<keyword evidence="1" id="KW-1133">Transmembrane helix</keyword>
<organism evidence="3">
    <name type="scientific">viral metagenome</name>
    <dbReference type="NCBI Taxonomy" id="1070528"/>
    <lineage>
        <taxon>unclassified sequences</taxon>
        <taxon>metagenomes</taxon>
        <taxon>organismal metagenomes</taxon>
    </lineage>
</organism>
<name>A0A6C0IJB2_9ZZZZ</name>
<accession>A0A6C0IJB2</accession>
<dbReference type="GO" id="GO:0008757">
    <property type="term" value="F:S-adenosylmethionine-dependent methyltransferase activity"/>
    <property type="evidence" value="ECO:0007669"/>
    <property type="project" value="InterPro"/>
</dbReference>
<sequence>MDQLRKTFRHGYTSVNKLSIWAKALIIIILALILFKQINNRPARFEAFQTSDKLELREGNQVYDDFYANIYDSLTYVDTKNDFELNQVVKLTEPTSKSIVLDIGSGTGHHVKQFTDLGITNATGVDNSKSMVKKAKELNPKNKYVLGDVLNSSLFKANEFTHLTCFYFTLYYFSNKKAFFTNCFNWLMPGGHLIVHLVDKGMFDPILPPANPLLMVSPQRYAKKRITHSKIFFDEFKYSSDFEVNDSSDDAMFVEKFTTRKEDKLFRKNKHKLFMEDLDDILVMARDVGFIEKQKIDMVRVTYEYQYLYVFQKPT</sequence>
<feature type="domain" description="Methyltransferase type 11" evidence="2">
    <location>
        <begin position="101"/>
        <end position="195"/>
    </location>
</feature>
<dbReference type="InterPro" id="IPR013216">
    <property type="entry name" value="Methyltransf_11"/>
</dbReference>
<evidence type="ECO:0000256" key="1">
    <source>
        <dbReference type="SAM" id="Phobius"/>
    </source>
</evidence>
<dbReference type="CDD" id="cd02440">
    <property type="entry name" value="AdoMet_MTases"/>
    <property type="match status" value="1"/>
</dbReference>
<dbReference type="Pfam" id="PF08241">
    <property type="entry name" value="Methyltransf_11"/>
    <property type="match status" value="1"/>
</dbReference>
<dbReference type="Gene3D" id="3.40.50.150">
    <property type="entry name" value="Vaccinia Virus protein VP39"/>
    <property type="match status" value="1"/>
</dbReference>
<dbReference type="EMBL" id="MN740207">
    <property type="protein sequence ID" value="QHT93321.1"/>
    <property type="molecule type" value="Genomic_DNA"/>
</dbReference>
<feature type="transmembrane region" description="Helical" evidence="1">
    <location>
        <begin position="18"/>
        <end position="35"/>
    </location>
</feature>
<evidence type="ECO:0000259" key="2">
    <source>
        <dbReference type="Pfam" id="PF08241"/>
    </source>
</evidence>
<dbReference type="SUPFAM" id="SSF53335">
    <property type="entry name" value="S-adenosyl-L-methionine-dependent methyltransferases"/>
    <property type="match status" value="1"/>
</dbReference>